<reference evidence="8" key="1">
    <citation type="journal article" date="2020" name="bioRxiv">
        <title>Hybrid origin of Populus tomentosa Carr. identified through genome sequencing and phylogenomic analysis.</title>
        <authorList>
            <person name="An X."/>
            <person name="Gao K."/>
            <person name="Chen Z."/>
            <person name="Li J."/>
            <person name="Yang X."/>
            <person name="Yang X."/>
            <person name="Zhou J."/>
            <person name="Guo T."/>
            <person name="Zhao T."/>
            <person name="Huang S."/>
            <person name="Miao D."/>
            <person name="Khan W.U."/>
            <person name="Rao P."/>
            <person name="Ye M."/>
            <person name="Lei B."/>
            <person name="Liao W."/>
            <person name="Wang J."/>
            <person name="Ji L."/>
            <person name="Li Y."/>
            <person name="Guo B."/>
            <person name="Mustafa N.S."/>
            <person name="Li S."/>
            <person name="Yun Q."/>
            <person name="Keller S.R."/>
            <person name="Mao J."/>
            <person name="Zhang R."/>
            <person name="Strauss S.H."/>
        </authorList>
    </citation>
    <scope>NUCLEOTIDE SEQUENCE</scope>
    <source>
        <strain evidence="8">GM15</strain>
        <tissue evidence="8">Leaf</tissue>
    </source>
</reference>
<dbReference type="AlphaFoldDB" id="A0A8X8C100"/>
<evidence type="ECO:0000256" key="1">
    <source>
        <dbReference type="ARBA" id="ARBA00004123"/>
    </source>
</evidence>
<dbReference type="Pfam" id="PF16550">
    <property type="entry name" value="RPN13_C"/>
    <property type="match status" value="1"/>
</dbReference>
<evidence type="ECO:0000256" key="4">
    <source>
        <dbReference type="ARBA" id="ARBA00022942"/>
    </source>
</evidence>
<dbReference type="InterPro" id="IPR032368">
    <property type="entry name" value="RPN13_DEUBAD"/>
</dbReference>
<evidence type="ECO:0000259" key="6">
    <source>
        <dbReference type="PROSITE" id="PS51916"/>
    </source>
</evidence>
<evidence type="ECO:0000256" key="5">
    <source>
        <dbReference type="ARBA" id="ARBA00023242"/>
    </source>
</evidence>
<dbReference type="GO" id="GO:0005737">
    <property type="term" value="C:cytoplasm"/>
    <property type="evidence" value="ECO:0007669"/>
    <property type="project" value="UniProtKB-SubCell"/>
</dbReference>
<dbReference type="InterPro" id="IPR038633">
    <property type="entry name" value="Rpn13/ADRM1_Pru_sf"/>
</dbReference>
<feature type="domain" description="DEUBAD" evidence="6">
    <location>
        <begin position="212"/>
        <end position="274"/>
    </location>
</feature>
<gene>
    <name evidence="8" type="ORF">POTOM_060430</name>
</gene>
<accession>A0A8X8C100</accession>
<evidence type="ECO:0000256" key="2">
    <source>
        <dbReference type="ARBA" id="ARBA00004496"/>
    </source>
</evidence>
<sequence>MGSLSAEDIPAMQEIVFKFRSGKMVFYGKKVVPDSRKGLVRIGPGDEGLLHFQWLDRNLNVVEDLFLDVLIDSIRLLFFSEEAVFEKVNQALGRVYILKFNTDDRKFFIWMQLHDFGKLCNMFAGAKAKDDSQLCSSVNYYINRPFEFLDEEDPDTSTPFQVFEDMLEDNISSRTGNLVVPDLGAEVTSSSGPVKLEDLQRILSNIGGGGSSGDPDEGLGLGDILKPDLIMPLNETLPLEEGLTSHLPEGHWTLEDILDLLQSPPFRQQVNSFT</sequence>
<dbReference type="PANTHER" id="PTHR12225:SF0">
    <property type="entry name" value="PROTEASOMAL UBIQUITIN RECEPTOR ADRM1"/>
    <property type="match status" value="1"/>
</dbReference>
<dbReference type="PANTHER" id="PTHR12225">
    <property type="entry name" value="ADHESION REGULATING MOLECULE 1 110 KDA CELL MEMBRANE GLYCOPROTEIN"/>
    <property type="match status" value="1"/>
</dbReference>
<evidence type="ECO:0000313" key="8">
    <source>
        <dbReference type="EMBL" id="KAG6736685.1"/>
    </source>
</evidence>
<keyword evidence="3" id="KW-0963">Cytoplasm</keyword>
<dbReference type="InterPro" id="IPR044867">
    <property type="entry name" value="DEUBAD_dom"/>
</dbReference>
<evidence type="ECO:0008006" key="10">
    <source>
        <dbReference type="Google" id="ProtNLM"/>
    </source>
</evidence>
<organism evidence="8 9">
    <name type="scientific">Populus tomentosa</name>
    <name type="common">Chinese white poplar</name>
    <dbReference type="NCBI Taxonomy" id="118781"/>
    <lineage>
        <taxon>Eukaryota</taxon>
        <taxon>Viridiplantae</taxon>
        <taxon>Streptophyta</taxon>
        <taxon>Embryophyta</taxon>
        <taxon>Tracheophyta</taxon>
        <taxon>Spermatophyta</taxon>
        <taxon>Magnoliopsida</taxon>
        <taxon>eudicotyledons</taxon>
        <taxon>Gunneridae</taxon>
        <taxon>Pentapetalae</taxon>
        <taxon>rosids</taxon>
        <taxon>fabids</taxon>
        <taxon>Malpighiales</taxon>
        <taxon>Salicaceae</taxon>
        <taxon>Saliceae</taxon>
        <taxon>Populus</taxon>
    </lineage>
</organism>
<dbReference type="GO" id="GO:0008541">
    <property type="term" value="C:proteasome regulatory particle, lid subcomplex"/>
    <property type="evidence" value="ECO:0007669"/>
    <property type="project" value="TreeGrafter"/>
</dbReference>
<dbReference type="EMBL" id="JAAWWB010000629">
    <property type="protein sequence ID" value="KAG6736685.1"/>
    <property type="molecule type" value="Genomic_DNA"/>
</dbReference>
<keyword evidence="4" id="KW-0647">Proteasome</keyword>
<name>A0A8X8C100_POPTO</name>
<dbReference type="PROSITE" id="PS51916">
    <property type="entry name" value="DEUBAD"/>
    <property type="match status" value="1"/>
</dbReference>
<feature type="domain" description="Pru" evidence="7">
    <location>
        <begin position="11"/>
        <end position="145"/>
    </location>
</feature>
<dbReference type="Pfam" id="PF04683">
    <property type="entry name" value="Rpn13_ADRM1_Pru"/>
    <property type="match status" value="1"/>
</dbReference>
<evidence type="ECO:0000256" key="3">
    <source>
        <dbReference type="ARBA" id="ARBA00022490"/>
    </source>
</evidence>
<dbReference type="GO" id="GO:0005634">
    <property type="term" value="C:nucleus"/>
    <property type="evidence" value="ECO:0007669"/>
    <property type="project" value="UniProtKB-SubCell"/>
</dbReference>
<evidence type="ECO:0000313" key="9">
    <source>
        <dbReference type="Proteomes" id="UP000886885"/>
    </source>
</evidence>
<dbReference type="PROSITE" id="PS51917">
    <property type="entry name" value="PRU"/>
    <property type="match status" value="1"/>
</dbReference>
<comment type="subcellular location">
    <subcellularLocation>
        <location evidence="2">Cytoplasm</location>
    </subcellularLocation>
    <subcellularLocation>
        <location evidence="1">Nucleus</location>
    </subcellularLocation>
</comment>
<evidence type="ECO:0000259" key="7">
    <source>
        <dbReference type="PROSITE" id="PS51917"/>
    </source>
</evidence>
<protein>
    <recommendedName>
        <fullName evidence="10">Proteasomal ubiquitin receptor ADRM1</fullName>
    </recommendedName>
</protein>
<proteinExistence type="predicted"/>
<dbReference type="InterPro" id="IPR006773">
    <property type="entry name" value="Rpn13/ADRM1"/>
</dbReference>
<dbReference type="GO" id="GO:0061133">
    <property type="term" value="F:endopeptidase activator activity"/>
    <property type="evidence" value="ECO:0007669"/>
    <property type="project" value="TreeGrafter"/>
</dbReference>
<comment type="caution">
    <text evidence="8">The sequence shown here is derived from an EMBL/GenBank/DDBJ whole genome shotgun (WGS) entry which is preliminary data.</text>
</comment>
<dbReference type="Proteomes" id="UP000886885">
    <property type="component" value="Unassembled WGS sequence"/>
</dbReference>
<dbReference type="Gene3D" id="1.10.2020.20">
    <property type="match status" value="1"/>
</dbReference>
<dbReference type="InterPro" id="IPR038108">
    <property type="entry name" value="RPN13_DEUBAD_sf"/>
</dbReference>
<dbReference type="InterPro" id="IPR044868">
    <property type="entry name" value="Rpn13/ADRM1_Pru"/>
</dbReference>
<dbReference type="OrthoDB" id="340431at2759"/>
<dbReference type="Gene3D" id="2.30.29.70">
    <property type="entry name" value="Proteasomal ubiquitin receptor Rpn13/ADRM1"/>
    <property type="match status" value="1"/>
</dbReference>
<keyword evidence="5" id="KW-0539">Nucleus</keyword>
<dbReference type="GO" id="GO:0070628">
    <property type="term" value="F:proteasome binding"/>
    <property type="evidence" value="ECO:0007669"/>
    <property type="project" value="TreeGrafter"/>
</dbReference>
<keyword evidence="9" id="KW-1185">Reference proteome</keyword>